<organism evidence="4 5">
    <name type="scientific">Pseudonocardia xinjiangensis</name>
    <dbReference type="NCBI Taxonomy" id="75289"/>
    <lineage>
        <taxon>Bacteria</taxon>
        <taxon>Bacillati</taxon>
        <taxon>Actinomycetota</taxon>
        <taxon>Actinomycetes</taxon>
        <taxon>Pseudonocardiales</taxon>
        <taxon>Pseudonocardiaceae</taxon>
        <taxon>Pseudonocardia</taxon>
    </lineage>
</organism>
<gene>
    <name evidence="4" type="ORF">HF577_01090</name>
</gene>
<evidence type="ECO:0000256" key="2">
    <source>
        <dbReference type="ARBA" id="ARBA00022801"/>
    </source>
</evidence>
<dbReference type="RefSeq" id="WP_169393794.1">
    <property type="nucleotide sequence ID" value="NZ_BAAAJH010000038.1"/>
</dbReference>
<feature type="domain" description="Serine aminopeptidase S33" evidence="3">
    <location>
        <begin position="28"/>
        <end position="264"/>
    </location>
</feature>
<dbReference type="PANTHER" id="PTHR22946">
    <property type="entry name" value="DIENELACTONE HYDROLASE DOMAIN-CONTAINING PROTEIN-RELATED"/>
    <property type="match status" value="1"/>
</dbReference>
<dbReference type="Gene3D" id="3.40.50.1820">
    <property type="entry name" value="alpha/beta hydrolase"/>
    <property type="match status" value="1"/>
</dbReference>
<dbReference type="InterPro" id="IPR029058">
    <property type="entry name" value="AB_hydrolase_fold"/>
</dbReference>
<dbReference type="PANTHER" id="PTHR22946:SF9">
    <property type="entry name" value="POLYKETIDE TRANSFERASE AF380"/>
    <property type="match status" value="1"/>
</dbReference>
<dbReference type="Proteomes" id="UP001296706">
    <property type="component" value="Unassembled WGS sequence"/>
</dbReference>
<dbReference type="InterPro" id="IPR050261">
    <property type="entry name" value="FrsA_esterase"/>
</dbReference>
<keyword evidence="5" id="KW-1185">Reference proteome</keyword>
<evidence type="ECO:0000313" key="4">
    <source>
        <dbReference type="EMBL" id="NMH75708.1"/>
    </source>
</evidence>
<comment type="similarity">
    <text evidence="1">Belongs to the AB hydrolase superfamily.</text>
</comment>
<dbReference type="GO" id="GO:0016787">
    <property type="term" value="F:hydrolase activity"/>
    <property type="evidence" value="ECO:0007669"/>
    <property type="project" value="UniProtKB-KW"/>
</dbReference>
<proteinExistence type="inferred from homology"/>
<dbReference type="EMBL" id="JAAXKY010000002">
    <property type="protein sequence ID" value="NMH75708.1"/>
    <property type="molecule type" value="Genomic_DNA"/>
</dbReference>
<keyword evidence="2 4" id="KW-0378">Hydrolase</keyword>
<dbReference type="InterPro" id="IPR022742">
    <property type="entry name" value="Hydrolase_4"/>
</dbReference>
<reference evidence="4 5" key="1">
    <citation type="submission" date="2020-04" db="EMBL/GenBank/DDBJ databases">
        <authorList>
            <person name="Klaysubun C."/>
            <person name="Duangmal K."/>
            <person name="Lipun K."/>
        </authorList>
    </citation>
    <scope>NUCLEOTIDE SEQUENCE [LARGE SCALE GENOMIC DNA]</scope>
    <source>
        <strain evidence="4 5">JCM 11839</strain>
    </source>
</reference>
<name>A0ABX1R5N6_9PSEU</name>
<accession>A0ABX1R5N6</accession>
<dbReference type="SUPFAM" id="SSF53474">
    <property type="entry name" value="alpha/beta-Hydrolases"/>
    <property type="match status" value="1"/>
</dbReference>
<sequence>MITTQTTSFRSQGQRCAAWLTHPEGEGPHPAVLLVHGFGATHEMGLTQYEHAFAAAGMVTLSFDFRHLGASEGTPRQLISIRRQLSDIEAALHFLRRRSDVDADRVALWGTSLGATHVLLTAAQHPELAAAVVQCPVINTRNAAMSSGPRAVARLAGPITSDLVRSTLGLPRRYVGIVDEPGRTAIVTVPGAKEGWNSMVPPGVEFDNRVTAAIGLELIRLNAASKAPQIRPPLLVCVSDQETLMDPRIAARAAQRAPHGKAIHYPADHFSVYHPPQVEQVIADQVSFLSAHLAPTKGAGDA</sequence>
<evidence type="ECO:0000259" key="3">
    <source>
        <dbReference type="Pfam" id="PF12146"/>
    </source>
</evidence>
<dbReference type="Pfam" id="PF12146">
    <property type="entry name" value="Hydrolase_4"/>
    <property type="match status" value="1"/>
</dbReference>
<comment type="caution">
    <text evidence="4">The sequence shown here is derived from an EMBL/GenBank/DDBJ whole genome shotgun (WGS) entry which is preliminary data.</text>
</comment>
<evidence type="ECO:0000313" key="5">
    <source>
        <dbReference type="Proteomes" id="UP001296706"/>
    </source>
</evidence>
<protein>
    <submittedName>
        <fullName evidence="4">Alpha/beta fold hydrolase</fullName>
    </submittedName>
</protein>
<evidence type="ECO:0000256" key="1">
    <source>
        <dbReference type="ARBA" id="ARBA00008645"/>
    </source>
</evidence>